<dbReference type="SMART" id="SM00354">
    <property type="entry name" value="HTH_LACI"/>
    <property type="match status" value="1"/>
</dbReference>
<dbReference type="PANTHER" id="PTHR30146:SF152">
    <property type="entry name" value="TRANSCRIPTIONAL REGULATORY PROTEIN"/>
    <property type="match status" value="1"/>
</dbReference>
<evidence type="ECO:0000313" key="6">
    <source>
        <dbReference type="Proteomes" id="UP001298753"/>
    </source>
</evidence>
<dbReference type="PANTHER" id="PTHR30146">
    <property type="entry name" value="LACI-RELATED TRANSCRIPTIONAL REPRESSOR"/>
    <property type="match status" value="1"/>
</dbReference>
<evidence type="ECO:0000259" key="4">
    <source>
        <dbReference type="PROSITE" id="PS50932"/>
    </source>
</evidence>
<feature type="domain" description="HTH lacI-type" evidence="4">
    <location>
        <begin position="3"/>
        <end position="57"/>
    </location>
</feature>
<proteinExistence type="predicted"/>
<dbReference type="PROSITE" id="PS50932">
    <property type="entry name" value="HTH_LACI_2"/>
    <property type="match status" value="1"/>
</dbReference>
<keyword evidence="2 5" id="KW-0238">DNA-binding</keyword>
<organism evidence="5 6">
    <name type="scientific">Agathobaculum butyriciproducens</name>
    <dbReference type="NCBI Taxonomy" id="1628085"/>
    <lineage>
        <taxon>Bacteria</taxon>
        <taxon>Bacillati</taxon>
        <taxon>Bacillota</taxon>
        <taxon>Clostridia</taxon>
        <taxon>Eubacteriales</taxon>
        <taxon>Butyricicoccaceae</taxon>
        <taxon>Agathobaculum</taxon>
    </lineage>
</organism>
<dbReference type="GeneID" id="98659838"/>
<accession>A0AAW4VY30</accession>
<dbReference type="Gene3D" id="1.10.260.40">
    <property type="entry name" value="lambda repressor-like DNA-binding domains"/>
    <property type="match status" value="1"/>
</dbReference>
<sequence length="340" mass="37079">MAVTLAEIAALAGVSRGTVDRALNDRGRVDPKVAARVRRIAAERGYRPNRAGRMLARAKNPIRIGVIVQSVETMFMHTVFEEIERASVHFTTTGAEVLVRPLEGVDAQQQLDVIDELLEAGVQGIALSPAEDERVRARIQELSGRMPVVTFNSDLPDSGRLCYVGVDNFACGRMSAGLMDLLLAGHGEVLLVAGQENNWSHQQRVDGFQAEAAANFPGLSLLPPQTCGDDQQLAHDIVCRAVQEHPSLRGVYVSVNGQLGACDALRELGLQGKVHLICHDLIPANTENVRRGLIDFLIDQDAALQGARPIELLMDYLLAGEKPETDRILACIDIRNRYNV</sequence>
<keyword evidence="3" id="KW-0804">Transcription</keyword>
<gene>
    <name evidence="5" type="ORF">LKD22_11585</name>
</gene>
<dbReference type="CDD" id="cd01392">
    <property type="entry name" value="HTH_LacI"/>
    <property type="match status" value="1"/>
</dbReference>
<protein>
    <submittedName>
        <fullName evidence="5">LacI family DNA-binding transcriptional regulator</fullName>
    </submittedName>
</protein>
<dbReference type="SUPFAM" id="SSF47413">
    <property type="entry name" value="lambda repressor-like DNA-binding domains"/>
    <property type="match status" value="1"/>
</dbReference>
<dbReference type="SUPFAM" id="SSF53822">
    <property type="entry name" value="Periplasmic binding protein-like I"/>
    <property type="match status" value="1"/>
</dbReference>
<evidence type="ECO:0000256" key="1">
    <source>
        <dbReference type="ARBA" id="ARBA00023015"/>
    </source>
</evidence>
<dbReference type="EMBL" id="JAJEPX010000052">
    <property type="protein sequence ID" value="MCC2177755.1"/>
    <property type="molecule type" value="Genomic_DNA"/>
</dbReference>
<dbReference type="RefSeq" id="WP_227601166.1">
    <property type="nucleotide sequence ID" value="NZ_JAJEPX010000052.1"/>
</dbReference>
<dbReference type="CDD" id="cd06307">
    <property type="entry name" value="PBP1_sugar_binding"/>
    <property type="match status" value="1"/>
</dbReference>
<dbReference type="Gene3D" id="3.40.50.2300">
    <property type="match status" value="2"/>
</dbReference>
<dbReference type="Proteomes" id="UP001298753">
    <property type="component" value="Unassembled WGS sequence"/>
</dbReference>
<evidence type="ECO:0000256" key="2">
    <source>
        <dbReference type="ARBA" id="ARBA00023125"/>
    </source>
</evidence>
<name>A0AAW4VY30_9FIRM</name>
<dbReference type="InterPro" id="IPR028082">
    <property type="entry name" value="Peripla_BP_I"/>
</dbReference>
<dbReference type="InterPro" id="IPR025997">
    <property type="entry name" value="SBP_2_dom"/>
</dbReference>
<evidence type="ECO:0000313" key="5">
    <source>
        <dbReference type="EMBL" id="MCC2177755.1"/>
    </source>
</evidence>
<reference evidence="5 6" key="1">
    <citation type="submission" date="2021-10" db="EMBL/GenBank/DDBJ databases">
        <title>Anaerobic single-cell dispensing facilitates the cultivation of human gut bacteria.</title>
        <authorList>
            <person name="Afrizal A."/>
        </authorList>
    </citation>
    <scope>NUCLEOTIDE SEQUENCE [LARGE SCALE GENOMIC DNA]</scope>
    <source>
        <strain evidence="5 6">CLA-AA-H270</strain>
    </source>
</reference>
<evidence type="ECO:0000256" key="3">
    <source>
        <dbReference type="ARBA" id="ARBA00023163"/>
    </source>
</evidence>
<dbReference type="GO" id="GO:0003700">
    <property type="term" value="F:DNA-binding transcription factor activity"/>
    <property type="evidence" value="ECO:0007669"/>
    <property type="project" value="TreeGrafter"/>
</dbReference>
<dbReference type="InterPro" id="IPR000843">
    <property type="entry name" value="HTH_LacI"/>
</dbReference>
<comment type="caution">
    <text evidence="5">The sequence shown here is derived from an EMBL/GenBank/DDBJ whole genome shotgun (WGS) entry which is preliminary data.</text>
</comment>
<dbReference type="GO" id="GO:0000976">
    <property type="term" value="F:transcription cis-regulatory region binding"/>
    <property type="evidence" value="ECO:0007669"/>
    <property type="project" value="TreeGrafter"/>
</dbReference>
<dbReference type="Pfam" id="PF13407">
    <property type="entry name" value="Peripla_BP_4"/>
    <property type="match status" value="1"/>
</dbReference>
<dbReference type="Pfam" id="PF00356">
    <property type="entry name" value="LacI"/>
    <property type="match status" value="1"/>
</dbReference>
<keyword evidence="6" id="KW-1185">Reference proteome</keyword>
<dbReference type="AlphaFoldDB" id="A0AAW4VY30"/>
<keyword evidence="1" id="KW-0805">Transcription regulation</keyword>
<dbReference type="PROSITE" id="PS00356">
    <property type="entry name" value="HTH_LACI_1"/>
    <property type="match status" value="1"/>
</dbReference>
<dbReference type="InterPro" id="IPR010982">
    <property type="entry name" value="Lambda_DNA-bd_dom_sf"/>
</dbReference>